<name>A0ACB8MIW2_CITSI</name>
<evidence type="ECO:0000313" key="2">
    <source>
        <dbReference type="Proteomes" id="UP000829398"/>
    </source>
</evidence>
<reference evidence="2" key="1">
    <citation type="journal article" date="2023" name="Hortic. Res.">
        <title>A chromosome-level phased genome enabling allele-level studies in sweet orange: a case study on citrus Huanglongbing tolerance.</title>
        <authorList>
            <person name="Wu B."/>
            <person name="Yu Q."/>
            <person name="Deng Z."/>
            <person name="Duan Y."/>
            <person name="Luo F."/>
            <person name="Gmitter F. Jr."/>
        </authorList>
    </citation>
    <scope>NUCLEOTIDE SEQUENCE [LARGE SCALE GENOMIC DNA]</scope>
    <source>
        <strain evidence="2">cv. Valencia</strain>
    </source>
</reference>
<dbReference type="EMBL" id="CM039172">
    <property type="protein sequence ID" value="KAH9785588.1"/>
    <property type="molecule type" value="Genomic_DNA"/>
</dbReference>
<keyword evidence="2" id="KW-1185">Reference proteome</keyword>
<comment type="caution">
    <text evidence="1">The sequence shown here is derived from an EMBL/GenBank/DDBJ whole genome shotgun (WGS) entry which is preliminary data.</text>
</comment>
<accession>A0ACB8MIW2</accession>
<evidence type="ECO:0000313" key="1">
    <source>
        <dbReference type="EMBL" id="KAH9785588.1"/>
    </source>
</evidence>
<sequence>MNTEELIRKCQAITLKEEEEDTVAVMGKMKAKGVKITANCLVGKILLTRGVNLEGLRSAIRQVWRSIKEVKIESMGSNVFLFKFDTKEDKKQVLMGGPWYFDRALIVLTEPRGIGDIHKQVFTHTSFWVQFHNVPIMCMHKEAIHMLGEKVGTVEEIPIIVLYEKLPDFCFYCGMLGHKYRKCLKYKGQPKEKLAFGSWMKEITPAERANTNFSNETYKVGQHNLQQNPDEENRSESNQVEQNEGTSPMVSSNVAEAGENSLMQRDGEMQQQKSDGMEQTDTTGADIFPRNRGTGAGIESEKERENQNEG</sequence>
<dbReference type="Proteomes" id="UP000829398">
    <property type="component" value="Chromosome 3"/>
</dbReference>
<proteinExistence type="predicted"/>
<organism evidence="1 2">
    <name type="scientific">Citrus sinensis</name>
    <name type="common">Sweet orange</name>
    <name type="synonym">Citrus aurantium var. sinensis</name>
    <dbReference type="NCBI Taxonomy" id="2711"/>
    <lineage>
        <taxon>Eukaryota</taxon>
        <taxon>Viridiplantae</taxon>
        <taxon>Streptophyta</taxon>
        <taxon>Embryophyta</taxon>
        <taxon>Tracheophyta</taxon>
        <taxon>Spermatophyta</taxon>
        <taxon>Magnoliopsida</taxon>
        <taxon>eudicotyledons</taxon>
        <taxon>Gunneridae</taxon>
        <taxon>Pentapetalae</taxon>
        <taxon>rosids</taxon>
        <taxon>malvids</taxon>
        <taxon>Sapindales</taxon>
        <taxon>Rutaceae</taxon>
        <taxon>Aurantioideae</taxon>
        <taxon>Citrus</taxon>
    </lineage>
</organism>
<gene>
    <name evidence="1" type="ORF">KPL71_010010</name>
</gene>
<protein>
    <submittedName>
        <fullName evidence="1">Zinc knuckle protein</fullName>
    </submittedName>
</protein>